<accession>A0A5C7SHC8</accession>
<sequence>MPGDYSRNTFDPRRHYSGVLMQQGRVQLDADWNEQLAIAAHRAQATAADVIGATGTPKGDGFKIGRTADNRNLSIGAGRYYLDGLLCEQDTTGLLYTTQPDHPAAAPLVLAASRIYLAYLTAWEDEVTHLTDPHIREVALGGPDTALRRRVVWQVRLAPLAASPADCTAPIPEWAGLSAPSSGTLKARSSPPDPATSPCLLAPGAGYTRLENQLYRVEIQAGGGPGTATFKWSRDNASVETHIEPGSVGGTEIIVADLGKDAELGFAPGQWVEIVSHASEVERSPAPLLQIADIDPALNKITLSGSTAAWAGQVGLRLRRWDQGAAAIATGSGWIDLENGVQVSFPAGSYRPGDY</sequence>
<gene>
    <name evidence="1" type="ORF">E6Q80_14400</name>
</gene>
<reference evidence="1 2" key="1">
    <citation type="submission" date="2018-09" db="EMBL/GenBank/DDBJ databases">
        <title>Metagenome Assembled Genomes from an Advanced Water Purification Facility.</title>
        <authorList>
            <person name="Stamps B.W."/>
            <person name="Spear J.R."/>
        </authorList>
    </citation>
    <scope>NUCLEOTIDE SEQUENCE [LARGE SCALE GENOMIC DNA]</scope>
    <source>
        <strain evidence="1">Bin_27_1</strain>
    </source>
</reference>
<feature type="non-terminal residue" evidence="1">
    <location>
        <position position="355"/>
    </location>
</feature>
<dbReference type="Proteomes" id="UP000321192">
    <property type="component" value="Unassembled WGS sequence"/>
</dbReference>
<name>A0A5C7SHC8_THASP</name>
<proteinExistence type="predicted"/>
<dbReference type="AlphaFoldDB" id="A0A5C7SHC8"/>
<organism evidence="1 2">
    <name type="scientific">Thauera aminoaromatica</name>
    <dbReference type="NCBI Taxonomy" id="164330"/>
    <lineage>
        <taxon>Bacteria</taxon>
        <taxon>Pseudomonadati</taxon>
        <taxon>Pseudomonadota</taxon>
        <taxon>Betaproteobacteria</taxon>
        <taxon>Rhodocyclales</taxon>
        <taxon>Zoogloeaceae</taxon>
        <taxon>Thauera</taxon>
    </lineage>
</organism>
<dbReference type="InterPro" id="IPR045392">
    <property type="entry name" value="DUF6519"/>
</dbReference>
<dbReference type="Pfam" id="PF20129">
    <property type="entry name" value="DUF6519"/>
    <property type="match status" value="2"/>
</dbReference>
<dbReference type="EMBL" id="SSFD01000228">
    <property type="protein sequence ID" value="TXH82933.1"/>
    <property type="molecule type" value="Genomic_DNA"/>
</dbReference>
<dbReference type="RefSeq" id="WP_276659583.1">
    <property type="nucleotide sequence ID" value="NZ_SSFD01000228.1"/>
</dbReference>
<evidence type="ECO:0000313" key="1">
    <source>
        <dbReference type="EMBL" id="TXH82933.1"/>
    </source>
</evidence>
<evidence type="ECO:0000313" key="2">
    <source>
        <dbReference type="Proteomes" id="UP000321192"/>
    </source>
</evidence>
<protein>
    <submittedName>
        <fullName evidence="1">Uncharacterized protein</fullName>
    </submittedName>
</protein>
<comment type="caution">
    <text evidence="1">The sequence shown here is derived from an EMBL/GenBank/DDBJ whole genome shotgun (WGS) entry which is preliminary data.</text>
</comment>